<protein>
    <submittedName>
        <fullName evidence="1">Potassium channel</fullName>
    </submittedName>
</protein>
<dbReference type="AlphaFoldDB" id="O04228"/>
<keyword evidence="1" id="KW-0407">Ion channel</keyword>
<accession>O04228</accession>
<organism evidence="1">
    <name type="scientific">Plantago major</name>
    <name type="common">Common plantain</name>
    <dbReference type="NCBI Taxonomy" id="29818"/>
    <lineage>
        <taxon>Eukaryota</taxon>
        <taxon>Viridiplantae</taxon>
        <taxon>Streptophyta</taxon>
        <taxon>Embryophyta</taxon>
        <taxon>Tracheophyta</taxon>
        <taxon>Spermatophyta</taxon>
        <taxon>Magnoliopsida</taxon>
        <taxon>eudicotyledons</taxon>
        <taxon>Gunneridae</taxon>
        <taxon>Pentapetalae</taxon>
        <taxon>asterids</taxon>
        <taxon>lamiids</taxon>
        <taxon>Lamiales</taxon>
        <taxon>Plantaginaceae</taxon>
        <taxon>Plantagineae</taxon>
        <taxon>Plantago</taxon>
    </lineage>
</organism>
<dbReference type="GO" id="GO:0034220">
    <property type="term" value="P:monoatomic ion transmembrane transport"/>
    <property type="evidence" value="ECO:0007669"/>
    <property type="project" value="UniProtKB-KW"/>
</dbReference>
<feature type="non-terminal residue" evidence="1">
    <location>
        <position position="1"/>
    </location>
</feature>
<dbReference type="EMBL" id="Y09751">
    <property type="protein sequence ID" value="CAA70898.1"/>
    <property type="molecule type" value="mRNA"/>
</dbReference>
<evidence type="ECO:0000313" key="1">
    <source>
        <dbReference type="EMBL" id="CAA70898.1"/>
    </source>
</evidence>
<keyword evidence="1" id="KW-0813">Transport</keyword>
<sequence length="67" mass="7545">KTWIGGCIPQLQANEPLGRYVTSIYWSLVLYTTGYGDLHANTEERCSLHFSCFHLGCFLSDGNMTNL</sequence>
<reference evidence="1" key="1">
    <citation type="submission" date="1996-12" db="EMBL/GenBank/DDBJ databases">
        <authorList>
            <person name="Philippar K."/>
        </authorList>
    </citation>
    <scope>NUCLEOTIDE SEQUENCE</scope>
    <source>
        <tissue evidence="1">Stem</tissue>
    </source>
</reference>
<name>O04228_PLAMJ</name>
<feature type="non-terminal residue" evidence="1">
    <location>
        <position position="67"/>
    </location>
</feature>
<dbReference type="SUPFAM" id="SSF81324">
    <property type="entry name" value="Voltage-gated potassium channels"/>
    <property type="match status" value="1"/>
</dbReference>
<keyword evidence="1" id="KW-0406">Ion transport</keyword>
<reference evidence="1" key="2">
    <citation type="journal article" date="1997" name="Proc. Natl. Acad. Sci. U.S.A.">
        <title>Molecular basis of plant-specific acid activation of K+ uptake channels.</title>
        <authorList>
            <person name="Hoth S."/>
            <person name="Dreyer I."/>
            <person name="Dietrich P."/>
            <person name="Becker D."/>
            <person name="Muller-Rober B."/>
            <person name="Hedrich R."/>
        </authorList>
    </citation>
    <scope>NUCLEOTIDE SEQUENCE</scope>
    <source>
        <tissue evidence="1">Stem</tissue>
    </source>
</reference>
<proteinExistence type="evidence at transcript level"/>